<dbReference type="Proteomes" id="UP000037035">
    <property type="component" value="Unassembled WGS sequence"/>
</dbReference>
<keyword evidence="3" id="KW-1185">Reference proteome</keyword>
<evidence type="ECO:0000313" key="2">
    <source>
        <dbReference type="EMBL" id="KNZ58660.1"/>
    </source>
</evidence>
<proteinExistence type="predicted"/>
<dbReference type="EMBL" id="LAVV01006707">
    <property type="protein sequence ID" value="KNZ58660.1"/>
    <property type="molecule type" value="Genomic_DNA"/>
</dbReference>
<organism evidence="2 3">
    <name type="scientific">Puccinia sorghi</name>
    <dbReference type="NCBI Taxonomy" id="27349"/>
    <lineage>
        <taxon>Eukaryota</taxon>
        <taxon>Fungi</taxon>
        <taxon>Dikarya</taxon>
        <taxon>Basidiomycota</taxon>
        <taxon>Pucciniomycotina</taxon>
        <taxon>Pucciniomycetes</taxon>
        <taxon>Pucciniales</taxon>
        <taxon>Pucciniaceae</taxon>
        <taxon>Puccinia</taxon>
    </lineage>
</organism>
<dbReference type="VEuPathDB" id="FungiDB:VP01_1883g1"/>
<feature type="transmembrane region" description="Helical" evidence="1">
    <location>
        <begin position="218"/>
        <end position="242"/>
    </location>
</feature>
<reference evidence="2 3" key="1">
    <citation type="submission" date="2015-08" db="EMBL/GenBank/DDBJ databases">
        <title>Next Generation Sequencing and Analysis of the Genome of Puccinia sorghi L Schw, the Causal Agent of Maize Common Rust.</title>
        <authorList>
            <person name="Rochi L."/>
            <person name="Burguener G."/>
            <person name="Darino M."/>
            <person name="Turjanski A."/>
            <person name="Kreff E."/>
            <person name="Dieguez M.J."/>
            <person name="Sacco F."/>
        </authorList>
    </citation>
    <scope>NUCLEOTIDE SEQUENCE [LARGE SCALE GENOMIC DNA]</scope>
    <source>
        <strain evidence="2 3">RO10H11247</strain>
    </source>
</reference>
<accession>A0A0L6VEX5</accession>
<keyword evidence="1" id="KW-0472">Membrane</keyword>
<evidence type="ECO:0000256" key="1">
    <source>
        <dbReference type="SAM" id="Phobius"/>
    </source>
</evidence>
<sequence>MVQPLMSKFECHCQKSPGKRGLGSGQQSNTQFDGMSPSIKLPIHHFIRDLSKNKVSVVHDVKENMFGNSTLLYQTALNLYPHASVKNLQERHLSTLRLAAADLLRIWHSHMELSSNPVFLYQCWLGFELNSIKNTLLDPLLKAGSTSHKNSSSRKSKKGHWPCQKFSSSKISFLHIQFTASFVMFVLLFAFITLILILTAQTLVLKYPPCNLSSVFDLYLIILISPCYAFFWSYFPVINLSLTKPTQPSQKIKICGQHCKKLDKLLAVERKSLLPCYTSSSCCTPVLLVVKQVLRCEKFSIGEYPSLTPITKTPLDLPGVSQPGNYLQPPHLCTSPS</sequence>
<comment type="caution">
    <text evidence="2">The sequence shown here is derived from an EMBL/GenBank/DDBJ whole genome shotgun (WGS) entry which is preliminary data.</text>
</comment>
<keyword evidence="1" id="KW-1133">Transmembrane helix</keyword>
<dbReference type="AlphaFoldDB" id="A0A0L6VEX5"/>
<feature type="transmembrane region" description="Helical" evidence="1">
    <location>
        <begin position="174"/>
        <end position="198"/>
    </location>
</feature>
<keyword evidence="1" id="KW-0812">Transmembrane</keyword>
<gene>
    <name evidence="2" type="ORF">VP01_1883g1</name>
</gene>
<protein>
    <submittedName>
        <fullName evidence="2">Uncharacterized protein</fullName>
    </submittedName>
</protein>
<name>A0A0L6VEX5_9BASI</name>
<evidence type="ECO:0000313" key="3">
    <source>
        <dbReference type="Proteomes" id="UP000037035"/>
    </source>
</evidence>